<gene>
    <name evidence="1" type="ORF">ACFPOG_25740</name>
</gene>
<dbReference type="Pfam" id="PF09604">
    <property type="entry name" value="Potass_KdpF"/>
    <property type="match status" value="1"/>
</dbReference>
<dbReference type="RefSeq" id="WP_377526295.1">
    <property type="nucleotide sequence ID" value="NZ_JAQFVF010000045.1"/>
</dbReference>
<reference evidence="2" key="1">
    <citation type="journal article" date="2019" name="Int. J. Syst. Evol. Microbiol.">
        <title>The Global Catalogue of Microorganisms (GCM) 10K type strain sequencing project: providing services to taxonomists for standard genome sequencing and annotation.</title>
        <authorList>
            <consortium name="The Broad Institute Genomics Platform"/>
            <consortium name="The Broad Institute Genome Sequencing Center for Infectious Disease"/>
            <person name="Wu L."/>
            <person name="Ma J."/>
        </authorList>
    </citation>
    <scope>NUCLEOTIDE SEQUENCE [LARGE SCALE GENOMIC DNA]</scope>
    <source>
        <strain evidence="2">KACC 11904</strain>
    </source>
</reference>
<keyword evidence="2" id="KW-1185">Reference proteome</keyword>
<proteinExistence type="predicted"/>
<dbReference type="InterPro" id="IPR011726">
    <property type="entry name" value="KdpF"/>
</dbReference>
<dbReference type="EMBL" id="JBHSMJ010000039">
    <property type="protein sequence ID" value="MFC5451608.1"/>
    <property type="molecule type" value="Genomic_DNA"/>
</dbReference>
<dbReference type="Proteomes" id="UP001596044">
    <property type="component" value="Unassembled WGS sequence"/>
</dbReference>
<evidence type="ECO:0000313" key="2">
    <source>
        <dbReference type="Proteomes" id="UP001596044"/>
    </source>
</evidence>
<comment type="caution">
    <text evidence="1">The sequence shown here is derived from an EMBL/GenBank/DDBJ whole genome shotgun (WGS) entry which is preliminary data.</text>
</comment>
<organism evidence="1 2">
    <name type="scientific">Paenibacillus aestuarii</name>
    <dbReference type="NCBI Taxonomy" id="516965"/>
    <lineage>
        <taxon>Bacteria</taxon>
        <taxon>Bacillati</taxon>
        <taxon>Bacillota</taxon>
        <taxon>Bacilli</taxon>
        <taxon>Bacillales</taxon>
        <taxon>Paenibacillaceae</taxon>
        <taxon>Paenibacillus</taxon>
    </lineage>
</organism>
<name>A0ABW0KDV2_9BACL</name>
<evidence type="ECO:0000313" key="1">
    <source>
        <dbReference type="EMBL" id="MFC5451608.1"/>
    </source>
</evidence>
<accession>A0ABW0KDV2</accession>
<sequence length="25" mass="2712">MIVIGIIAVALIVYLGIVLVKPEKF</sequence>
<protein>
    <submittedName>
        <fullName evidence="1">Potassium-transporting ATPase subunit F</fullName>
    </submittedName>
</protein>